<dbReference type="EMBL" id="JALJOT010000011">
    <property type="protein sequence ID" value="KAK9905906.1"/>
    <property type="molecule type" value="Genomic_DNA"/>
</dbReference>
<comment type="caution">
    <text evidence="2">The sequence shown here is derived from an EMBL/GenBank/DDBJ whole genome shotgun (WGS) entry which is preliminary data.</text>
</comment>
<proteinExistence type="predicted"/>
<protein>
    <submittedName>
        <fullName evidence="2">Uncharacterized protein</fullName>
    </submittedName>
</protein>
<feature type="region of interest" description="Disordered" evidence="1">
    <location>
        <begin position="56"/>
        <end position="77"/>
    </location>
</feature>
<dbReference type="Proteomes" id="UP001491310">
    <property type="component" value="Unassembled WGS sequence"/>
</dbReference>
<sequence length="139" mass="14079">MLSELSPTGTDLIPGILSGSIPFHLPHSPLDATKLLPGGFPSTIFQATQPTASALVAPSPSTSLQATAASQEEQQSIQPASLAALTLQSVAGNSGGPSVETLQALPKIPTPLETVSRANANAAQLQSYISAAAEEHSGR</sequence>
<evidence type="ECO:0000256" key="1">
    <source>
        <dbReference type="SAM" id="MobiDB-lite"/>
    </source>
</evidence>
<keyword evidence="3" id="KW-1185">Reference proteome</keyword>
<evidence type="ECO:0000313" key="3">
    <source>
        <dbReference type="Proteomes" id="UP001491310"/>
    </source>
</evidence>
<evidence type="ECO:0000313" key="2">
    <source>
        <dbReference type="EMBL" id="KAK9905906.1"/>
    </source>
</evidence>
<gene>
    <name evidence="2" type="ORF">WJX75_008645</name>
</gene>
<accession>A0ABR2YIH6</accession>
<organism evidence="2 3">
    <name type="scientific">Coccomyxa subellipsoidea</name>
    <dbReference type="NCBI Taxonomy" id="248742"/>
    <lineage>
        <taxon>Eukaryota</taxon>
        <taxon>Viridiplantae</taxon>
        <taxon>Chlorophyta</taxon>
        <taxon>core chlorophytes</taxon>
        <taxon>Trebouxiophyceae</taxon>
        <taxon>Trebouxiophyceae incertae sedis</taxon>
        <taxon>Coccomyxaceae</taxon>
        <taxon>Coccomyxa</taxon>
    </lineage>
</organism>
<name>A0ABR2YIH6_9CHLO</name>
<feature type="compositionally biased region" description="Low complexity" evidence="1">
    <location>
        <begin position="63"/>
        <end position="77"/>
    </location>
</feature>
<reference evidence="2 3" key="1">
    <citation type="journal article" date="2024" name="Nat. Commun.">
        <title>Phylogenomics reveals the evolutionary origins of lichenization in chlorophyte algae.</title>
        <authorList>
            <person name="Puginier C."/>
            <person name="Libourel C."/>
            <person name="Otte J."/>
            <person name="Skaloud P."/>
            <person name="Haon M."/>
            <person name="Grisel S."/>
            <person name="Petersen M."/>
            <person name="Berrin J.G."/>
            <person name="Delaux P.M."/>
            <person name="Dal Grande F."/>
            <person name="Keller J."/>
        </authorList>
    </citation>
    <scope>NUCLEOTIDE SEQUENCE [LARGE SCALE GENOMIC DNA]</scope>
    <source>
        <strain evidence="2 3">SAG 216-7</strain>
    </source>
</reference>